<dbReference type="KEGG" id="vg:15302105"/>
<dbReference type="RefSeq" id="YP_007869988.1">
    <property type="nucleotide sequence ID" value="NC_021063.1"/>
</dbReference>
<dbReference type="Proteomes" id="UP000012168">
    <property type="component" value="Segment"/>
</dbReference>
<dbReference type="GeneID" id="15302105"/>
<sequence length="65" mass="7384">MKFSWKQPVCNHCWDGLKLKVGHPHVTPNARCCYCGRQIPSGEAQYIVQVNPGTVPYPSLERTKK</sequence>
<reference evidence="1 2" key="1">
    <citation type="journal article" date="2014" name="Arch. Virol.">
        <title>Isolation and characterization of a novel bacteriophage against Mycobacterium avium subspecies paratuberculosis.</title>
        <authorList>
            <person name="Basra S."/>
            <person name="Anany H."/>
            <person name="Brovko L."/>
            <person name="Kropinski A.M."/>
            <person name="Griffiths M.W."/>
        </authorList>
    </citation>
    <scope>NUCLEOTIDE SEQUENCE [LARGE SCALE GENOMIC DNA]</scope>
</reference>
<keyword evidence="2" id="KW-1185">Reference proteome</keyword>
<gene>
    <name evidence="1" type="ORF">FF47_59</name>
</gene>
<organism evidence="1 2">
    <name type="scientific">Mycobacterium phage FF47</name>
    <dbReference type="NCBI Taxonomy" id="1305710"/>
    <lineage>
        <taxon>Viruses</taxon>
        <taxon>Duplodnaviria</taxon>
        <taxon>Heunggongvirae</taxon>
        <taxon>Uroviricota</taxon>
        <taxon>Caudoviricetes</taxon>
        <taxon>Mapvirus</taxon>
        <taxon>Mapvirus Ff47</taxon>
    </lineage>
</organism>
<evidence type="ECO:0000313" key="2">
    <source>
        <dbReference type="Proteomes" id="UP000012168"/>
    </source>
</evidence>
<accession>M4W6T2</accession>
<dbReference type="EMBL" id="JX901189">
    <property type="protein sequence ID" value="AGI12331.1"/>
    <property type="molecule type" value="Genomic_DNA"/>
</dbReference>
<proteinExistence type="predicted"/>
<protein>
    <submittedName>
        <fullName evidence="1">Uncharacterized protein</fullName>
    </submittedName>
</protein>
<evidence type="ECO:0000313" key="1">
    <source>
        <dbReference type="EMBL" id="AGI12331.1"/>
    </source>
</evidence>
<name>M4W6T2_9CAUD</name>